<comment type="caution">
    <text evidence="1">The sequence shown here is derived from an EMBL/GenBank/DDBJ whole genome shotgun (WGS) entry which is preliminary data.</text>
</comment>
<protein>
    <submittedName>
        <fullName evidence="1">Uncharacterized protein</fullName>
    </submittedName>
</protein>
<dbReference type="AlphaFoldDB" id="A0A5M9GHG8"/>
<evidence type="ECO:0000313" key="2">
    <source>
        <dbReference type="Proteomes" id="UP000325411"/>
    </source>
</evidence>
<dbReference type="RefSeq" id="WP_153623528.1">
    <property type="nucleotide sequence ID" value="NZ_CP064082.1"/>
</dbReference>
<sequence>MENQCILEVNLCTKQSNFINDAPKFLKKIGAFEGEDDYISIKGNSLSLKVTKHHKKGIHIKIDYLINYLENIVLCENTKKIGQIYGNALLENVQLFACKNKIYLVSIKNDNKKYTISVKNLKSETYFYNLNENEEVEIDIENIIETNVALSHFLSNKK</sequence>
<name>A0A5M9GHG8_9BACI</name>
<reference evidence="1 2" key="1">
    <citation type="submission" date="2019-09" db="EMBL/GenBank/DDBJ databases">
        <authorList>
            <person name="Geng P."/>
            <person name="Wan X."/>
            <person name="Zhou G."/>
            <person name="Yuan Z."/>
            <person name="Hu X."/>
        </authorList>
    </citation>
    <scope>NUCLEOTIDE SEQUENCE [LARGE SCALE GENOMIC DNA]</scope>
    <source>
        <strain evidence="1 2">EFR-4</strain>
    </source>
</reference>
<proteinExistence type="predicted"/>
<organism evidence="1 2">
    <name type="scientific">Bacillus paranthracis</name>
    <dbReference type="NCBI Taxonomy" id="2026186"/>
    <lineage>
        <taxon>Bacteria</taxon>
        <taxon>Bacillati</taxon>
        <taxon>Bacillota</taxon>
        <taxon>Bacilli</taxon>
        <taxon>Bacillales</taxon>
        <taxon>Bacillaceae</taxon>
        <taxon>Bacillus</taxon>
        <taxon>Bacillus cereus group</taxon>
    </lineage>
</organism>
<gene>
    <name evidence="1" type="ORF">FYW06_27755</name>
</gene>
<dbReference type="Proteomes" id="UP000325411">
    <property type="component" value="Unassembled WGS sequence"/>
</dbReference>
<accession>A0A5M9GHG8</accession>
<dbReference type="EMBL" id="VXCE01000042">
    <property type="protein sequence ID" value="KAA8473245.1"/>
    <property type="molecule type" value="Genomic_DNA"/>
</dbReference>
<evidence type="ECO:0000313" key="1">
    <source>
        <dbReference type="EMBL" id="KAA8473245.1"/>
    </source>
</evidence>